<dbReference type="GeneID" id="36287334"/>
<reference evidence="1" key="1">
    <citation type="submission" date="2016-03" db="EMBL/GenBank/DDBJ databases">
        <title>Updated assembly of Pseudogymnoascus destructans, the fungus causing white-nose syndrome of bats.</title>
        <authorList>
            <person name="Palmer J.M."/>
            <person name="Drees K.P."/>
            <person name="Foster J.T."/>
            <person name="Lindner D.L."/>
        </authorList>
    </citation>
    <scope>NUCLEOTIDE SEQUENCE [LARGE SCALE GENOMIC DNA]</scope>
    <source>
        <strain evidence="1">20631-21</strain>
    </source>
</reference>
<protein>
    <submittedName>
        <fullName evidence="1">Uncharacterized protein</fullName>
    </submittedName>
</protein>
<dbReference type="eggNOG" id="ENOG502S4MS">
    <property type="taxonomic scope" value="Eukaryota"/>
</dbReference>
<gene>
    <name evidence="1" type="ORF">VC83_04261</name>
</gene>
<proteinExistence type="predicted"/>
<dbReference type="EMBL" id="KV441394">
    <property type="protein sequence ID" value="OAF59162.1"/>
    <property type="molecule type" value="Genomic_DNA"/>
</dbReference>
<sequence length="200" mass="21378">MSDPVAAEAVAAAPSATTSIKIRAPKERGAPFSASSTTFVPPRDSITGTWHVTHSTLPMWKKARNVAITYVPLSEDASPKLDDTVTYQGLTGSGIKTVSGIDTPAGDGAWSWRGKGWLMIASSHWQFLGYGGGGEGGEGEGWAVTYFQKTLFTPAGIDIYSRRKEGLDAETLQGITAALGKNESEEIRELAKVLFEVKRD</sequence>
<dbReference type="Proteomes" id="UP000077154">
    <property type="component" value="Unassembled WGS sequence"/>
</dbReference>
<evidence type="ECO:0000313" key="1">
    <source>
        <dbReference type="EMBL" id="OAF59162.1"/>
    </source>
</evidence>
<accession>A0A177ACK4</accession>
<dbReference type="AlphaFoldDB" id="A0A177ACK4"/>
<dbReference type="OrthoDB" id="9975758at2759"/>
<dbReference type="VEuPathDB" id="FungiDB:GMDG_02233"/>
<name>A0A177ACK4_9PEZI</name>
<dbReference type="RefSeq" id="XP_024324446.1">
    <property type="nucleotide sequence ID" value="XM_024467896.1"/>
</dbReference>
<organism evidence="1">
    <name type="scientific">Pseudogymnoascus destructans</name>
    <dbReference type="NCBI Taxonomy" id="655981"/>
    <lineage>
        <taxon>Eukaryota</taxon>
        <taxon>Fungi</taxon>
        <taxon>Dikarya</taxon>
        <taxon>Ascomycota</taxon>
        <taxon>Pezizomycotina</taxon>
        <taxon>Leotiomycetes</taxon>
        <taxon>Thelebolales</taxon>
        <taxon>Thelebolaceae</taxon>
        <taxon>Pseudogymnoascus</taxon>
    </lineage>
</organism>